<gene>
    <name evidence="2" type="ORF">D1H98_00530</name>
</gene>
<evidence type="ECO:0000313" key="2">
    <source>
        <dbReference type="EMBL" id="RJY33331.1"/>
    </source>
</evidence>
<dbReference type="InterPro" id="IPR002513">
    <property type="entry name" value="Tn3_Tnp_DDE_dom"/>
</dbReference>
<feature type="domain" description="Tn3 transposase DDE" evidence="1">
    <location>
        <begin position="5"/>
        <end position="65"/>
    </location>
</feature>
<proteinExistence type="predicted"/>
<organism evidence="2 3">
    <name type="scientific">Legionella pneumophila subsp. pneumophila</name>
    <dbReference type="NCBI Taxonomy" id="91891"/>
    <lineage>
        <taxon>Bacteria</taxon>
        <taxon>Pseudomonadati</taxon>
        <taxon>Pseudomonadota</taxon>
        <taxon>Gammaproteobacteria</taxon>
        <taxon>Legionellales</taxon>
        <taxon>Legionellaceae</taxon>
        <taxon>Legionella</taxon>
    </lineage>
</organism>
<dbReference type="Pfam" id="PF01526">
    <property type="entry name" value="DDE_Tnp_Tn3"/>
    <property type="match status" value="1"/>
</dbReference>
<reference evidence="2 3" key="1">
    <citation type="submission" date="2018-08" db="EMBL/GenBank/DDBJ databases">
        <title>Genome Sequences of Legionella pneumophila subsp. pneumophila Isolates, Recovered from a Drinking Water System in a Large Builging.</title>
        <authorList>
            <person name="Gomez-Alvarez V."/>
            <person name="Boczek L."/>
            <person name="King D."/>
            <person name="Pemberton A."/>
            <person name="Pfaller S."/>
            <person name="Rodgers M."/>
            <person name="Santodomingo J."/>
            <person name="Revetta R."/>
        </authorList>
    </citation>
    <scope>NUCLEOTIDE SEQUENCE [LARGE SCALE GENOMIC DNA]</scope>
    <source>
        <strain evidence="2 3">L01C.1</strain>
    </source>
</reference>
<sequence length="80" mass="8651">MPIAVAGDSKQISAYFQNLISECHNRFGGRGVMIYWHVEKNACCIHSQLKSVSSSGVSAMIEGILGSVDIHFNQRAVAAI</sequence>
<dbReference type="EMBL" id="QWDR01000001">
    <property type="protein sequence ID" value="RJY33331.1"/>
    <property type="molecule type" value="Genomic_DNA"/>
</dbReference>
<dbReference type="GO" id="GO:0006313">
    <property type="term" value="P:DNA transposition"/>
    <property type="evidence" value="ECO:0007669"/>
    <property type="project" value="InterPro"/>
</dbReference>
<dbReference type="RefSeq" id="WP_021437011.1">
    <property type="nucleotide sequence ID" value="NZ_CP021281.1"/>
</dbReference>
<dbReference type="AlphaFoldDB" id="A0A3A6VJH6"/>
<protein>
    <recommendedName>
        <fullName evidence="1">Tn3 transposase DDE domain-containing protein</fullName>
    </recommendedName>
</protein>
<comment type="caution">
    <text evidence="2">The sequence shown here is derived from an EMBL/GenBank/DDBJ whole genome shotgun (WGS) entry which is preliminary data.</text>
</comment>
<dbReference type="Proteomes" id="UP000277145">
    <property type="component" value="Unassembled WGS sequence"/>
</dbReference>
<accession>A0A3A6VJH6</accession>
<evidence type="ECO:0000259" key="1">
    <source>
        <dbReference type="Pfam" id="PF01526"/>
    </source>
</evidence>
<name>A0A3A6VJH6_LEGPN</name>
<dbReference type="GO" id="GO:0004803">
    <property type="term" value="F:transposase activity"/>
    <property type="evidence" value="ECO:0007669"/>
    <property type="project" value="InterPro"/>
</dbReference>
<evidence type="ECO:0000313" key="3">
    <source>
        <dbReference type="Proteomes" id="UP000277145"/>
    </source>
</evidence>